<evidence type="ECO:0000256" key="1">
    <source>
        <dbReference type="SAM" id="MobiDB-lite"/>
    </source>
</evidence>
<sequence>MNYRPGGGGGGVQAAGLGSAAPKGFSSQAGQVMVPLPKQTLQSDSQMSSTGT</sequence>
<feature type="region of interest" description="Disordered" evidence="1">
    <location>
        <begin position="1"/>
        <end position="52"/>
    </location>
</feature>
<feature type="compositionally biased region" description="Polar residues" evidence="1">
    <location>
        <begin position="39"/>
        <end position="52"/>
    </location>
</feature>
<proteinExistence type="predicted"/>
<name>A0ABX8LI22_9BACT</name>
<dbReference type="EMBL" id="CP077683">
    <property type="protein sequence ID" value="QXE91685.1"/>
    <property type="molecule type" value="Genomic_DNA"/>
</dbReference>
<gene>
    <name evidence="2" type="ORF">KP001_03860</name>
</gene>
<accession>A0ABX8LI22</accession>
<reference evidence="2 3" key="1">
    <citation type="submission" date="2021-06" db="EMBL/GenBank/DDBJ databases">
        <title>Gemonas diversity in paddy soil.</title>
        <authorList>
            <person name="Liu G."/>
        </authorList>
    </citation>
    <scope>NUCLEOTIDE SEQUENCE [LARGE SCALE GENOMIC DNA]</scope>
    <source>
        <strain evidence="2 3">RG2</strain>
    </source>
</reference>
<dbReference type="Proteomes" id="UP000683559">
    <property type="component" value="Chromosome"/>
</dbReference>
<keyword evidence="3" id="KW-1185">Reference proteome</keyword>
<organism evidence="2 3">
    <name type="scientific">Geomonas subterranea</name>
    <dbReference type="NCBI Taxonomy" id="2847989"/>
    <lineage>
        <taxon>Bacteria</taxon>
        <taxon>Pseudomonadati</taxon>
        <taxon>Thermodesulfobacteriota</taxon>
        <taxon>Desulfuromonadia</taxon>
        <taxon>Geobacterales</taxon>
        <taxon>Geobacteraceae</taxon>
        <taxon>Geomonas</taxon>
    </lineage>
</organism>
<evidence type="ECO:0000313" key="3">
    <source>
        <dbReference type="Proteomes" id="UP000683559"/>
    </source>
</evidence>
<dbReference type="RefSeq" id="WP_217288263.1">
    <property type="nucleotide sequence ID" value="NZ_CP077683.1"/>
</dbReference>
<evidence type="ECO:0000313" key="2">
    <source>
        <dbReference type="EMBL" id="QXE91685.1"/>
    </source>
</evidence>
<feature type="compositionally biased region" description="Gly residues" evidence="1">
    <location>
        <begin position="1"/>
        <end position="13"/>
    </location>
</feature>
<protein>
    <submittedName>
        <fullName evidence="2">Uncharacterized protein</fullName>
    </submittedName>
</protein>